<keyword evidence="2" id="KW-1185">Reference proteome</keyword>
<dbReference type="AlphaFoldDB" id="A0A017SK66"/>
<name>A0A017SK66_ASPRC</name>
<dbReference type="HOGENOM" id="CLU_1447368_0_0_1"/>
<organism evidence="1 2">
    <name type="scientific">Aspergillus ruber (strain CBS 135680)</name>
    <dbReference type="NCBI Taxonomy" id="1388766"/>
    <lineage>
        <taxon>Eukaryota</taxon>
        <taxon>Fungi</taxon>
        <taxon>Dikarya</taxon>
        <taxon>Ascomycota</taxon>
        <taxon>Pezizomycotina</taxon>
        <taxon>Eurotiomycetes</taxon>
        <taxon>Eurotiomycetidae</taxon>
        <taxon>Eurotiales</taxon>
        <taxon>Aspergillaceae</taxon>
        <taxon>Aspergillus</taxon>
        <taxon>Aspergillus subgen. Aspergillus</taxon>
    </lineage>
</organism>
<reference evidence="2" key="1">
    <citation type="journal article" date="2014" name="Nat. Commun.">
        <title>Genomic adaptations of the halophilic Dead Sea filamentous fungus Eurotium rubrum.</title>
        <authorList>
            <person name="Kis-Papo T."/>
            <person name="Weig A.R."/>
            <person name="Riley R."/>
            <person name="Persoh D."/>
            <person name="Salamov A."/>
            <person name="Sun H."/>
            <person name="Lipzen A."/>
            <person name="Wasser S.P."/>
            <person name="Rambold G."/>
            <person name="Grigoriev I.V."/>
            <person name="Nevo E."/>
        </authorList>
    </citation>
    <scope>NUCLEOTIDE SEQUENCE [LARGE SCALE GENOMIC DNA]</scope>
    <source>
        <strain evidence="2">CBS 135680</strain>
    </source>
</reference>
<dbReference type="STRING" id="1388766.A0A017SK66"/>
<sequence length="187" mass="20862">MSTVAKELQLLPTSGFKNIKLDEPVEEEELPGSLPNTRKAWTRCFVGDLASPGSKISRIMRPDVGPMLLTDFGEARIGPGPHAGNIMPLKLEDLLEPRGLFTPRDDDEYLYDTAHIAQLIAALEPLPPGFLARNGETRVDFWDEQDLDILFVFYTGLQNDGIAAYDRQGFLAQLFISYTTHSPQKID</sequence>
<dbReference type="Proteomes" id="UP000019804">
    <property type="component" value="Unassembled WGS sequence"/>
</dbReference>
<dbReference type="GeneID" id="63695178"/>
<evidence type="ECO:0000313" key="2">
    <source>
        <dbReference type="Proteomes" id="UP000019804"/>
    </source>
</evidence>
<dbReference type="OrthoDB" id="5979581at2759"/>
<proteinExistence type="predicted"/>
<dbReference type="RefSeq" id="XP_040641025.1">
    <property type="nucleotide sequence ID" value="XM_040780054.1"/>
</dbReference>
<evidence type="ECO:0000313" key="1">
    <source>
        <dbReference type="EMBL" id="EYE97337.1"/>
    </source>
</evidence>
<gene>
    <name evidence="1" type="ORF">EURHEDRAFT_401077</name>
</gene>
<dbReference type="EMBL" id="KK088416">
    <property type="protein sequence ID" value="EYE97337.1"/>
    <property type="molecule type" value="Genomic_DNA"/>
</dbReference>
<accession>A0A017SK66</accession>
<protein>
    <submittedName>
        <fullName evidence="1">Uncharacterized protein</fullName>
    </submittedName>
</protein>